<protein>
    <submittedName>
        <fullName evidence="1">BrnT family toxin</fullName>
    </submittedName>
</protein>
<proteinExistence type="predicted"/>
<sequence>MNHLVLPSIREVDGEERFKVIGLVEEKLFTGIFVWRAEFLASSP</sequence>
<organism evidence="1 2">
    <name type="scientific">Pseudorhizobium halotolerans</name>
    <dbReference type="NCBI Taxonomy" id="1233081"/>
    <lineage>
        <taxon>Bacteria</taxon>
        <taxon>Pseudomonadati</taxon>
        <taxon>Pseudomonadota</taxon>
        <taxon>Alphaproteobacteria</taxon>
        <taxon>Hyphomicrobiales</taxon>
        <taxon>Rhizobiaceae</taxon>
        <taxon>Rhizobium/Agrobacterium group</taxon>
        <taxon>Pseudorhizobium</taxon>
    </lineage>
</organism>
<gene>
    <name evidence="1" type="ORF">RHAB21_03696</name>
</gene>
<evidence type="ECO:0000313" key="2">
    <source>
        <dbReference type="Proteomes" id="UP000601041"/>
    </source>
</evidence>
<name>A0ABM8PSX2_9HYPH</name>
<dbReference type="EMBL" id="CABFWE030000008">
    <property type="protein sequence ID" value="CAD7046584.1"/>
    <property type="molecule type" value="Genomic_DNA"/>
</dbReference>
<evidence type="ECO:0000313" key="1">
    <source>
        <dbReference type="EMBL" id="CAD7046584.1"/>
    </source>
</evidence>
<dbReference type="Proteomes" id="UP000601041">
    <property type="component" value="Unassembled WGS sequence"/>
</dbReference>
<comment type="caution">
    <text evidence="1">The sequence shown here is derived from an EMBL/GenBank/DDBJ whole genome shotgun (WGS) entry which is preliminary data.</text>
</comment>
<dbReference type="RefSeq" id="WP_280514332.1">
    <property type="nucleotide sequence ID" value="NZ_CABFWE030000008.1"/>
</dbReference>
<reference evidence="1 2" key="1">
    <citation type="submission" date="2020-11" db="EMBL/GenBank/DDBJ databases">
        <authorList>
            <person name="Lassalle F."/>
        </authorList>
    </citation>
    <scope>NUCLEOTIDE SEQUENCE [LARGE SCALE GENOMIC DNA]</scope>
    <source>
        <strain evidence="1 2">AB21</strain>
    </source>
</reference>
<accession>A0ABM8PSX2</accession>
<keyword evidence="2" id="KW-1185">Reference proteome</keyword>